<name>A0A8H7LHJ6_9AGAM</name>
<comment type="caution">
    <text evidence="2">The sequence shown here is derived from an EMBL/GenBank/DDBJ whole genome shotgun (WGS) entry which is preliminary data.</text>
</comment>
<dbReference type="EMBL" id="JACYCC010000042">
    <property type="protein sequence ID" value="KAF8676685.1"/>
    <property type="molecule type" value="Genomic_DNA"/>
</dbReference>
<feature type="region of interest" description="Disordered" evidence="1">
    <location>
        <begin position="1"/>
        <end position="22"/>
    </location>
</feature>
<evidence type="ECO:0000313" key="3">
    <source>
        <dbReference type="Proteomes" id="UP000650582"/>
    </source>
</evidence>
<dbReference type="AlphaFoldDB" id="A0A8H7LHJ6"/>
<gene>
    <name evidence="2" type="ORF">RHS04_06412</name>
</gene>
<protein>
    <submittedName>
        <fullName evidence="2">Uncharacterized protein</fullName>
    </submittedName>
</protein>
<accession>A0A8H7LHJ6</accession>
<organism evidence="2 3">
    <name type="scientific">Rhizoctonia solani</name>
    <dbReference type="NCBI Taxonomy" id="456999"/>
    <lineage>
        <taxon>Eukaryota</taxon>
        <taxon>Fungi</taxon>
        <taxon>Dikarya</taxon>
        <taxon>Basidiomycota</taxon>
        <taxon>Agaricomycotina</taxon>
        <taxon>Agaricomycetes</taxon>
        <taxon>Cantharellales</taxon>
        <taxon>Ceratobasidiaceae</taxon>
        <taxon>Rhizoctonia</taxon>
    </lineage>
</organism>
<dbReference type="Proteomes" id="UP000650582">
    <property type="component" value="Unassembled WGS sequence"/>
</dbReference>
<reference evidence="2" key="1">
    <citation type="submission" date="2020-09" db="EMBL/GenBank/DDBJ databases">
        <title>Comparative genome analyses of four rice-infecting Rhizoctonia solani isolates reveal extensive enrichment of homogalacturonan modification genes.</title>
        <authorList>
            <person name="Lee D.-Y."/>
            <person name="Jeon J."/>
            <person name="Kim K.-T."/>
            <person name="Cheong K."/>
            <person name="Song H."/>
            <person name="Choi G."/>
            <person name="Ko J."/>
            <person name="Opiyo S.O."/>
            <person name="Zuo S."/>
            <person name="Madhav S."/>
            <person name="Lee Y.-H."/>
            <person name="Wang G.-L."/>
        </authorList>
    </citation>
    <scope>NUCLEOTIDE SEQUENCE</scope>
    <source>
        <strain evidence="2">AG1-IA YN-7</strain>
    </source>
</reference>
<evidence type="ECO:0000256" key="1">
    <source>
        <dbReference type="SAM" id="MobiDB-lite"/>
    </source>
</evidence>
<proteinExistence type="predicted"/>
<sequence length="269" mass="28556">MPLDSSSSVVSAVDPPASVGNPVVDGTFLDKGQLQSLDGYPEDDKLAFSGFQNGSRRHPTPDEDLIRRVRTRRDSIPSRVELVRQGAALTDSQLAMMKKKGDFIDSMTGVSAMGNMARIHTDVVDSLTLASSKLLQVQANLMLQALSTAVTICKGDNAGIDAAAASQGESSTGLGRLNPGQKLAKQALESLTRLFSGSQGDALDRIVNAADRIVAASAHQSAFSIPISQTFRDDDDLQSRLSELSDRSSFAEAPVAGRPTNLVNEFLPI</sequence>
<feature type="compositionally biased region" description="Low complexity" evidence="1">
    <location>
        <begin position="1"/>
        <end position="19"/>
    </location>
</feature>
<evidence type="ECO:0000313" key="2">
    <source>
        <dbReference type="EMBL" id="KAF8676685.1"/>
    </source>
</evidence>